<dbReference type="OrthoDB" id="9764271at2"/>
<comment type="caution">
    <text evidence="1">The sequence shown here is derived from an EMBL/GenBank/DDBJ whole genome shotgun (WGS) entry which is preliminary data.</text>
</comment>
<name>A0A2M9H9T9_9BIFI</name>
<dbReference type="Proteomes" id="UP000229095">
    <property type="component" value="Unassembled WGS sequence"/>
</dbReference>
<protein>
    <submittedName>
        <fullName evidence="1">Hemagglutinin</fullName>
    </submittedName>
</protein>
<gene>
    <name evidence="1" type="ORF">CS006_04110</name>
</gene>
<accession>A0A2M9H9T9</accession>
<sequence>MLLGMCLVVYRQMSITAAKNRQAEFSQDYDFDPGNIISDAQFFDSKAMSTYEVQQFLDKHGAKCSGDLCLKNYTVATLAEPKDDLCDGYTGGQRQSAAQIIDGAARSCGIAQKVLLVMLEKEQGLVSTTEPSEARYQSALGLSCPDDGPCDPKHGGFFNQVYGAARRFKYYQAHADQYRYHAGRLNYVQYHPNESCGGADVWIENDATALLYIYTPYQPNVSSLKAGLGEGDSCASYGNRNFSILYNAWFGDPRK</sequence>
<keyword evidence="2" id="KW-1185">Reference proteome</keyword>
<dbReference type="AlphaFoldDB" id="A0A2M9H9T9"/>
<proteinExistence type="predicted"/>
<evidence type="ECO:0000313" key="1">
    <source>
        <dbReference type="EMBL" id="PJM73584.1"/>
    </source>
</evidence>
<reference evidence="1 2" key="1">
    <citation type="submission" date="2017-10" db="EMBL/GenBank/DDBJ databases">
        <title>Draft genome sequences of strains TRE 1, TRE 9, TRE H and TRI 7, isolated from tamarins, belonging to four potential novel Bifidobacterium species.</title>
        <authorList>
            <person name="Mattarelli P."/>
            <person name="Modesto M."/>
            <person name="Puglisi E."/>
            <person name="Morelli L."/>
            <person name="Spezio C."/>
            <person name="Bonetti A."/>
            <person name="Sandri C."/>
        </authorList>
    </citation>
    <scope>NUCLEOTIDE SEQUENCE [LARGE SCALE GENOMIC DNA]</scope>
    <source>
        <strain evidence="2">TRE1</strain>
    </source>
</reference>
<dbReference type="EMBL" id="PEBI01000002">
    <property type="protein sequence ID" value="PJM73584.1"/>
    <property type="molecule type" value="Genomic_DNA"/>
</dbReference>
<evidence type="ECO:0000313" key="2">
    <source>
        <dbReference type="Proteomes" id="UP000229095"/>
    </source>
</evidence>
<organism evidence="1 2">
    <name type="scientific">Bifidobacterium primatium</name>
    <dbReference type="NCBI Taxonomy" id="2045438"/>
    <lineage>
        <taxon>Bacteria</taxon>
        <taxon>Bacillati</taxon>
        <taxon>Actinomycetota</taxon>
        <taxon>Actinomycetes</taxon>
        <taxon>Bifidobacteriales</taxon>
        <taxon>Bifidobacteriaceae</taxon>
        <taxon>Bifidobacterium</taxon>
    </lineage>
</organism>